<dbReference type="Pfam" id="PF01930">
    <property type="entry name" value="Cas_Cas4"/>
    <property type="match status" value="1"/>
</dbReference>
<evidence type="ECO:0000256" key="11">
    <source>
        <dbReference type="ARBA" id="ARBA00023118"/>
    </source>
</evidence>
<dbReference type="PANTHER" id="PTHR36531">
    <property type="entry name" value="CRISPR-ASSOCIATED EXONUCLEASE CAS4"/>
    <property type="match status" value="1"/>
</dbReference>
<keyword evidence="12 13" id="KW-0464">Manganese</keyword>
<comment type="function">
    <text evidence="13">CRISPR (clustered regularly interspaced short palindromic repeat) is an adaptive immune system that provides protection against mobile genetic elements (viruses, transposable elements and conjugative plasmids). CRISPR clusters contain sequences complementary to antecedent mobile elements and target invading nucleic acids. CRISPR clusters are transcribed and processed into CRISPR RNA (crRNA).</text>
</comment>
<dbReference type="PANTHER" id="PTHR36531:SF6">
    <property type="entry name" value="DNA REPLICATION ATP-DEPENDENT HELICASE_NUCLEASE DNA2"/>
    <property type="match status" value="1"/>
</dbReference>
<proteinExistence type="inferred from homology"/>
<evidence type="ECO:0000256" key="5">
    <source>
        <dbReference type="ARBA" id="ARBA00022722"/>
    </source>
</evidence>
<evidence type="ECO:0000256" key="8">
    <source>
        <dbReference type="ARBA" id="ARBA00022839"/>
    </source>
</evidence>
<evidence type="ECO:0000313" key="17">
    <source>
        <dbReference type="Proteomes" id="UP000184089"/>
    </source>
</evidence>
<accession>A0AAQ1RW51</accession>
<evidence type="ECO:0000259" key="14">
    <source>
        <dbReference type="Pfam" id="PF01930"/>
    </source>
</evidence>
<keyword evidence="7 13" id="KW-0378">Hydrolase</keyword>
<reference evidence="16" key="1">
    <citation type="submission" date="2016-11" db="EMBL/GenBank/DDBJ databases">
        <authorList>
            <person name="Varghese N."/>
            <person name="Submissions S."/>
        </authorList>
    </citation>
    <scope>NUCLEOTIDE SEQUENCE</scope>
    <source>
        <strain evidence="16">DSM 4029</strain>
    </source>
</reference>
<dbReference type="Gene3D" id="3.90.320.10">
    <property type="match status" value="1"/>
</dbReference>
<evidence type="ECO:0000256" key="12">
    <source>
        <dbReference type="ARBA" id="ARBA00023211"/>
    </source>
</evidence>
<dbReference type="GO" id="GO:0004527">
    <property type="term" value="F:exonuclease activity"/>
    <property type="evidence" value="ECO:0007669"/>
    <property type="project" value="UniProtKB-KW"/>
</dbReference>
<evidence type="ECO:0000256" key="6">
    <source>
        <dbReference type="ARBA" id="ARBA00022723"/>
    </source>
</evidence>
<dbReference type="InterPro" id="IPR011604">
    <property type="entry name" value="PDDEXK-like_dom_sf"/>
</dbReference>
<dbReference type="InterPro" id="IPR022765">
    <property type="entry name" value="Dna2/Cas4_DUF83"/>
</dbReference>
<comment type="similarity">
    <text evidence="2 13">Belongs to the CRISPR-associated exonuclease Cas4 family.</text>
</comment>
<evidence type="ECO:0000313" key="18">
    <source>
        <dbReference type="Proteomes" id="UP000474718"/>
    </source>
</evidence>
<dbReference type="GO" id="GO:0051536">
    <property type="term" value="F:iron-sulfur cluster binding"/>
    <property type="evidence" value="ECO:0007669"/>
    <property type="project" value="UniProtKB-KW"/>
</dbReference>
<keyword evidence="6 13" id="KW-0479">Metal-binding</keyword>
<evidence type="ECO:0000256" key="13">
    <source>
        <dbReference type="RuleBase" id="RU365022"/>
    </source>
</evidence>
<dbReference type="Proteomes" id="UP000474718">
    <property type="component" value="Unassembled WGS sequence"/>
</dbReference>
<keyword evidence="9 13" id="KW-0408">Iron</keyword>
<evidence type="ECO:0000256" key="9">
    <source>
        <dbReference type="ARBA" id="ARBA00023004"/>
    </source>
</evidence>
<reference evidence="15 18" key="3">
    <citation type="journal article" date="2019" name="Nat. Med.">
        <title>A library of human gut bacterial isolates paired with longitudinal multiomics data enables mechanistic microbiome research.</title>
        <authorList>
            <person name="Poyet M."/>
            <person name="Groussin M."/>
            <person name="Gibbons S.M."/>
            <person name="Avila-Pacheco J."/>
            <person name="Jiang X."/>
            <person name="Kearney S.M."/>
            <person name="Perrotta A.R."/>
            <person name="Berdy B."/>
            <person name="Zhao S."/>
            <person name="Lieberman T.D."/>
            <person name="Swanson P.K."/>
            <person name="Smith M."/>
            <person name="Roesemann S."/>
            <person name="Alexander J.E."/>
            <person name="Rich S.A."/>
            <person name="Livny J."/>
            <person name="Vlamakis H."/>
            <person name="Clish C."/>
            <person name="Bullock K."/>
            <person name="Deik A."/>
            <person name="Scott J."/>
            <person name="Pierce K.A."/>
            <person name="Xavier R.J."/>
            <person name="Alm E.J."/>
        </authorList>
    </citation>
    <scope>NUCLEOTIDE SEQUENCE [LARGE SCALE GENOMIC DNA]</scope>
    <source>
        <strain evidence="15 18">BIOML-A2</strain>
    </source>
</reference>
<comment type="caution">
    <text evidence="16">The sequence shown here is derived from an EMBL/GenBank/DDBJ whole genome shotgun (WGS) entry which is preliminary data.</text>
</comment>
<evidence type="ECO:0000256" key="7">
    <source>
        <dbReference type="ARBA" id="ARBA00022801"/>
    </source>
</evidence>
<feature type="domain" description="DUF83" evidence="14">
    <location>
        <begin position="12"/>
        <end position="200"/>
    </location>
</feature>
<dbReference type="GO" id="GO:0046872">
    <property type="term" value="F:metal ion binding"/>
    <property type="evidence" value="ECO:0007669"/>
    <property type="project" value="UniProtKB-KW"/>
</dbReference>
<evidence type="ECO:0000256" key="2">
    <source>
        <dbReference type="ARBA" id="ARBA00009189"/>
    </source>
</evidence>
<dbReference type="InterPro" id="IPR013343">
    <property type="entry name" value="CRISPR-assoc_prot_Cas4"/>
</dbReference>
<evidence type="ECO:0000256" key="10">
    <source>
        <dbReference type="ARBA" id="ARBA00023014"/>
    </source>
</evidence>
<reference evidence="17" key="2">
    <citation type="submission" date="2016-11" db="EMBL/GenBank/DDBJ databases">
        <authorList>
            <person name="Jaros S."/>
            <person name="Januszkiewicz K."/>
            <person name="Wedrychowicz H."/>
        </authorList>
    </citation>
    <scope>NUCLEOTIDE SEQUENCE [LARGE SCALE GENOMIC DNA]</scope>
    <source>
        <strain evidence="17">DSM 4029</strain>
    </source>
</reference>
<dbReference type="InterPro" id="IPR051827">
    <property type="entry name" value="Cas4_exonuclease"/>
</dbReference>
<evidence type="ECO:0000256" key="3">
    <source>
        <dbReference type="ARBA" id="ARBA00012768"/>
    </source>
</evidence>
<dbReference type="Proteomes" id="UP000184089">
    <property type="component" value="Unassembled WGS sequence"/>
</dbReference>
<organism evidence="16 17">
    <name type="scientific">Bittarella massiliensis</name>
    <name type="common">ex Durand et al. 2017</name>
    <dbReference type="NCBI Taxonomy" id="1720313"/>
    <lineage>
        <taxon>Bacteria</taxon>
        <taxon>Bacillati</taxon>
        <taxon>Bacillota</taxon>
        <taxon>Clostridia</taxon>
        <taxon>Eubacteriales</taxon>
        <taxon>Oscillospiraceae</taxon>
        <taxon>Bittarella (ex Durand et al. 2017)</taxon>
    </lineage>
</organism>
<dbReference type="EMBL" id="FQVY01000002">
    <property type="protein sequence ID" value="SHG17506.1"/>
    <property type="molecule type" value="Genomic_DNA"/>
</dbReference>
<dbReference type="GO" id="GO:0051607">
    <property type="term" value="P:defense response to virus"/>
    <property type="evidence" value="ECO:0007669"/>
    <property type="project" value="UniProtKB-KW"/>
</dbReference>
<keyword evidence="18" id="KW-1185">Reference proteome</keyword>
<dbReference type="AlphaFoldDB" id="A0AAQ1RW51"/>
<comment type="cofactor">
    <cofactor evidence="13">
        <name>iron-sulfur cluster</name>
        <dbReference type="ChEBI" id="CHEBI:30408"/>
    </cofactor>
</comment>
<protein>
    <recommendedName>
        <fullName evidence="4 13">CRISPR-associated exonuclease Cas4</fullName>
        <ecNumber evidence="3 13">3.1.12.1</ecNumber>
    </recommendedName>
</protein>
<name>A0AAQ1RW51_9FIRM</name>
<keyword evidence="11 13" id="KW-0051">Antiviral defense</keyword>
<evidence type="ECO:0000313" key="15">
    <source>
        <dbReference type="EMBL" id="MZL70283.1"/>
    </source>
</evidence>
<keyword evidence="10 13" id="KW-0411">Iron-sulfur</keyword>
<dbReference type="EC" id="3.1.12.1" evidence="3 13"/>
<keyword evidence="5 13" id="KW-0540">Nuclease</keyword>
<dbReference type="EMBL" id="WWVX01000008">
    <property type="protein sequence ID" value="MZL70283.1"/>
    <property type="molecule type" value="Genomic_DNA"/>
</dbReference>
<gene>
    <name evidence="15" type="primary">cas4</name>
    <name evidence="15" type="ORF">GT747_11015</name>
    <name evidence="16" type="ORF">SAMN05444424_1748</name>
</gene>
<comment type="cofactor">
    <cofactor evidence="1">
        <name>[4Fe-4S] cluster</name>
        <dbReference type="ChEBI" id="CHEBI:49883"/>
    </cofactor>
</comment>
<sequence>MEYREEEYLQLSGLQHFAFCRRQWALAYIEMQWAENLRTVEGEILHEKAHDPFGAEKRGDLLISRGMAVSSRRLGISGNCDVVEFHRGPGGVSLFGREGLWLPVPVEYKRGRPKEGEADELQLCAQAICLEEMLACPAIPKAYLYYGETARRHTVELNDTLRQRVEGLLTEMHDLARRQHTPKGRWSKGCNACSLKNICLPRLCKEPSAAEYIRERLEECP</sequence>
<keyword evidence="8 13" id="KW-0269">Exonuclease</keyword>
<dbReference type="NCBIfam" id="TIGR00372">
    <property type="entry name" value="cas4"/>
    <property type="match status" value="1"/>
</dbReference>
<evidence type="ECO:0000256" key="4">
    <source>
        <dbReference type="ARBA" id="ARBA00020049"/>
    </source>
</evidence>
<evidence type="ECO:0000313" key="16">
    <source>
        <dbReference type="EMBL" id="SHG17506.1"/>
    </source>
</evidence>
<dbReference type="RefSeq" id="WP_021659787.1">
    <property type="nucleotide sequence ID" value="NZ_FQVY01000002.1"/>
</dbReference>
<evidence type="ECO:0000256" key="1">
    <source>
        <dbReference type="ARBA" id="ARBA00001966"/>
    </source>
</evidence>
<comment type="cofactor">
    <cofactor evidence="13">
        <name>Mg(2+)</name>
        <dbReference type="ChEBI" id="CHEBI:18420"/>
    </cofactor>
    <cofactor evidence="13">
        <name>Mn(2+)</name>
        <dbReference type="ChEBI" id="CHEBI:29035"/>
    </cofactor>
    <text evidence="13">Mg(2+) or Mn(2+) required for ssDNA cleavage activity.</text>
</comment>